<dbReference type="InterPro" id="IPR016516">
    <property type="entry name" value="UCP07580"/>
</dbReference>
<organism evidence="1 2">
    <name type="scientific">Acinetobacter chinensis</name>
    <dbReference type="NCBI Taxonomy" id="2004650"/>
    <lineage>
        <taxon>Bacteria</taxon>
        <taxon>Pseudomonadati</taxon>
        <taxon>Pseudomonadota</taxon>
        <taxon>Gammaproteobacteria</taxon>
        <taxon>Moraxellales</taxon>
        <taxon>Moraxellaceae</taxon>
        <taxon>Acinetobacter</taxon>
    </lineage>
</organism>
<dbReference type="PANTHER" id="PTHR39456:SF1">
    <property type="entry name" value="METAL-DEPENDENT HYDROLASE"/>
    <property type="match status" value="1"/>
</dbReference>
<reference evidence="1 2" key="1">
    <citation type="submission" date="2023-06" db="EMBL/GenBank/DDBJ databases">
        <title>Genomic Analysis of Acinetobacter Strains Recovered from South Australian Aquatic Samples provides Insights into the Circulation of Antibiotic Resistance determinants in the Environment.</title>
        <authorList>
            <person name="Tobin L."/>
            <person name="Jarocki V.M."/>
            <person name="Kenyon J."/>
            <person name="Drigo B."/>
            <person name="Donner E."/>
            <person name="Djordjevic S.P."/>
            <person name="Hamidian M."/>
        </authorList>
    </citation>
    <scope>NUCLEOTIDE SEQUENCE [LARGE SCALE GENOMIC DNA]</scope>
    <source>
        <strain evidence="1 2">SAAc652</strain>
    </source>
</reference>
<dbReference type="Proteomes" id="UP001278188">
    <property type="component" value="Unassembled WGS sequence"/>
</dbReference>
<keyword evidence="1" id="KW-0378">Hydrolase</keyword>
<comment type="caution">
    <text evidence="1">The sequence shown here is derived from an EMBL/GenBank/DDBJ whole genome shotgun (WGS) entry which is preliminary data.</text>
</comment>
<sequence length="309" mass="35910">MVKKHIKITPRTMAFDFSESRIHWIAEDPFSSHTYNAINILLPAGEFWFCRVFNKALPLITDDLLKEDVKAFIKQEAMHARAHIQGQHFMREQNYDLEPGLKVANAIFGQLLADKPFGIPVDRSGFLENYWLTLRVGIIATIEHFTGVIGQWTLDNSHNWEKFDADAEMSDLFRWHLAEEVEHRNVAFDLFHHLLQNKHGFYLTRQALMAVIYPIFMYLMVDIGRGLARQDSLEEMQKLAKANVFKMWWELEKVGRKTGNLPTFSFLTKSVLRWASPKFHPDHEGNTEQALAVLNNLPQYVQAPPVRFS</sequence>
<keyword evidence="2" id="KW-1185">Reference proteome</keyword>
<gene>
    <name evidence="1" type="ORF">QR674_06355</name>
</gene>
<accession>A0ABU3WDU4</accession>
<protein>
    <submittedName>
        <fullName evidence="1">Metal-dependent hydrolase</fullName>
        <ecNumber evidence="1">3.-.-.-</ecNumber>
    </submittedName>
</protein>
<dbReference type="Pfam" id="PF10118">
    <property type="entry name" value="Metal_hydrol"/>
    <property type="match status" value="1"/>
</dbReference>
<evidence type="ECO:0000313" key="1">
    <source>
        <dbReference type="EMBL" id="MDV2468599.1"/>
    </source>
</evidence>
<name>A0ABU3WDU4_9GAMM</name>
<evidence type="ECO:0000313" key="2">
    <source>
        <dbReference type="Proteomes" id="UP001278188"/>
    </source>
</evidence>
<dbReference type="PANTHER" id="PTHR39456">
    <property type="entry name" value="METAL-DEPENDENT HYDROLASE"/>
    <property type="match status" value="1"/>
</dbReference>
<proteinExistence type="predicted"/>
<dbReference type="EMBL" id="JASVDY010000002">
    <property type="protein sequence ID" value="MDV2468599.1"/>
    <property type="molecule type" value="Genomic_DNA"/>
</dbReference>
<dbReference type="PIRSF" id="PIRSF007580">
    <property type="entry name" value="UCP07580"/>
    <property type="match status" value="1"/>
</dbReference>
<dbReference type="GO" id="GO:0016787">
    <property type="term" value="F:hydrolase activity"/>
    <property type="evidence" value="ECO:0007669"/>
    <property type="project" value="UniProtKB-KW"/>
</dbReference>
<dbReference type="EC" id="3.-.-.-" evidence="1"/>